<dbReference type="EMBL" id="CAVMJV010000037">
    <property type="protein sequence ID" value="CAK5079109.1"/>
    <property type="molecule type" value="Genomic_DNA"/>
</dbReference>
<keyword evidence="2" id="KW-1185">Reference proteome</keyword>
<gene>
    <name evidence="1" type="ORF">MENTE1834_LOCUS26194</name>
</gene>
<evidence type="ECO:0000313" key="1">
    <source>
        <dbReference type="EMBL" id="CAK5079109.1"/>
    </source>
</evidence>
<dbReference type="Proteomes" id="UP001497535">
    <property type="component" value="Unassembled WGS sequence"/>
</dbReference>
<evidence type="ECO:0000313" key="2">
    <source>
        <dbReference type="Proteomes" id="UP001497535"/>
    </source>
</evidence>
<organism evidence="1 2">
    <name type="scientific">Meloidogyne enterolobii</name>
    <name type="common">Root-knot nematode worm</name>
    <name type="synonym">Meloidogyne mayaguensis</name>
    <dbReference type="NCBI Taxonomy" id="390850"/>
    <lineage>
        <taxon>Eukaryota</taxon>
        <taxon>Metazoa</taxon>
        <taxon>Ecdysozoa</taxon>
        <taxon>Nematoda</taxon>
        <taxon>Chromadorea</taxon>
        <taxon>Rhabditida</taxon>
        <taxon>Tylenchina</taxon>
        <taxon>Tylenchomorpha</taxon>
        <taxon>Tylenchoidea</taxon>
        <taxon>Meloidogynidae</taxon>
        <taxon>Meloidogyninae</taxon>
        <taxon>Meloidogyne</taxon>
    </lineage>
</organism>
<comment type="caution">
    <text evidence="1">The sequence shown here is derived from an EMBL/GenBank/DDBJ whole genome shotgun (WGS) entry which is preliminary data.</text>
</comment>
<sequence length="65" mass="7407">MTKVIFVFFLLAFLTLANAEVKHLIGADCTNIHDPRIFEDCQNDPYMYDCIARKCSSCCHPHNGN</sequence>
<proteinExistence type="predicted"/>
<reference evidence="1" key="1">
    <citation type="submission" date="2023-11" db="EMBL/GenBank/DDBJ databases">
        <authorList>
            <person name="Poullet M."/>
        </authorList>
    </citation>
    <scope>NUCLEOTIDE SEQUENCE</scope>
    <source>
        <strain evidence="1">E1834</strain>
    </source>
</reference>
<protein>
    <submittedName>
        <fullName evidence="1">Uncharacterized protein</fullName>
    </submittedName>
</protein>
<name>A0ACB0ZKM3_MELEN</name>
<accession>A0ACB0ZKM3</accession>